<dbReference type="PANTHER" id="PTHR46796:SF15">
    <property type="entry name" value="BLL1074 PROTEIN"/>
    <property type="match status" value="1"/>
</dbReference>
<comment type="caution">
    <text evidence="5">The sequence shown here is derived from an EMBL/GenBank/DDBJ whole genome shotgun (WGS) entry which is preliminary data.</text>
</comment>
<dbReference type="RefSeq" id="WP_221340174.1">
    <property type="nucleotide sequence ID" value="NZ_JACHIN010000002.1"/>
</dbReference>
<dbReference type="AlphaFoldDB" id="A0A7W7ZYS0"/>
<evidence type="ECO:0000313" key="6">
    <source>
        <dbReference type="Proteomes" id="UP000568380"/>
    </source>
</evidence>
<proteinExistence type="predicted"/>
<dbReference type="GO" id="GO:0043565">
    <property type="term" value="F:sequence-specific DNA binding"/>
    <property type="evidence" value="ECO:0007669"/>
    <property type="project" value="InterPro"/>
</dbReference>
<evidence type="ECO:0000313" key="5">
    <source>
        <dbReference type="EMBL" id="MBB5076259.1"/>
    </source>
</evidence>
<dbReference type="SMART" id="SM00342">
    <property type="entry name" value="HTH_ARAC"/>
    <property type="match status" value="1"/>
</dbReference>
<keyword evidence="3" id="KW-0804">Transcription</keyword>
<accession>A0A7W7ZYS0</accession>
<evidence type="ECO:0000256" key="1">
    <source>
        <dbReference type="ARBA" id="ARBA00023015"/>
    </source>
</evidence>
<dbReference type="InterPro" id="IPR050204">
    <property type="entry name" value="AraC_XylS_family_regulators"/>
</dbReference>
<dbReference type="SUPFAM" id="SSF46689">
    <property type="entry name" value="Homeodomain-like"/>
    <property type="match status" value="1"/>
</dbReference>
<evidence type="ECO:0000256" key="3">
    <source>
        <dbReference type="ARBA" id="ARBA00023163"/>
    </source>
</evidence>
<dbReference type="GO" id="GO:0003700">
    <property type="term" value="F:DNA-binding transcription factor activity"/>
    <property type="evidence" value="ECO:0007669"/>
    <property type="project" value="InterPro"/>
</dbReference>
<dbReference type="InterPro" id="IPR009057">
    <property type="entry name" value="Homeodomain-like_sf"/>
</dbReference>
<keyword evidence="1" id="KW-0805">Transcription regulation</keyword>
<keyword evidence="2 5" id="KW-0238">DNA-binding</keyword>
<evidence type="ECO:0000259" key="4">
    <source>
        <dbReference type="PROSITE" id="PS01124"/>
    </source>
</evidence>
<organism evidence="5 6">
    <name type="scientific">Nonomuraea endophytica</name>
    <dbReference type="NCBI Taxonomy" id="714136"/>
    <lineage>
        <taxon>Bacteria</taxon>
        <taxon>Bacillati</taxon>
        <taxon>Actinomycetota</taxon>
        <taxon>Actinomycetes</taxon>
        <taxon>Streptosporangiales</taxon>
        <taxon>Streptosporangiaceae</taxon>
        <taxon>Nonomuraea</taxon>
    </lineage>
</organism>
<dbReference type="Proteomes" id="UP000568380">
    <property type="component" value="Unassembled WGS sequence"/>
</dbReference>
<evidence type="ECO:0000256" key="2">
    <source>
        <dbReference type="ARBA" id="ARBA00023125"/>
    </source>
</evidence>
<dbReference type="Gene3D" id="1.10.10.60">
    <property type="entry name" value="Homeodomain-like"/>
    <property type="match status" value="1"/>
</dbReference>
<name>A0A7W7ZYS0_9ACTN</name>
<reference evidence="5 6" key="1">
    <citation type="submission" date="2020-08" db="EMBL/GenBank/DDBJ databases">
        <title>Genomic Encyclopedia of Type Strains, Phase IV (KMG-IV): sequencing the most valuable type-strain genomes for metagenomic binning, comparative biology and taxonomic classification.</title>
        <authorList>
            <person name="Goeker M."/>
        </authorList>
    </citation>
    <scope>NUCLEOTIDE SEQUENCE [LARGE SCALE GENOMIC DNA]</scope>
    <source>
        <strain evidence="5 6">DSM 45385</strain>
    </source>
</reference>
<gene>
    <name evidence="5" type="ORF">HNR40_001723</name>
</gene>
<protein>
    <submittedName>
        <fullName evidence="5">AraC-like DNA-binding protein</fullName>
    </submittedName>
</protein>
<sequence>MRTLEAEVLTRPAYTDHEVHVRAPDTAAVLAFRSGRDGTGLVVLGPRTRASYLAPGDVPRCVTIRLRPGTARAALGVTMRALVDQTVLLRDLWGASADTLLNRLATRDDAEVAHRLAGALEERVRAGSAADAARADLVDAAAGLLTGAGRVPEVARELGVSERHLRNLFHDAAGMSPKRYARIHRVRSVLAGAGEEPWAELAAETGFYDQSHLSADFRALMGTPPGAFRAGRLPAPIPCGWSLL</sequence>
<feature type="domain" description="HTH araC/xylS-type" evidence="4">
    <location>
        <begin position="150"/>
        <end position="231"/>
    </location>
</feature>
<dbReference type="EMBL" id="JACHIN010000002">
    <property type="protein sequence ID" value="MBB5076259.1"/>
    <property type="molecule type" value="Genomic_DNA"/>
</dbReference>
<dbReference type="InterPro" id="IPR018060">
    <property type="entry name" value="HTH_AraC"/>
</dbReference>
<dbReference type="PANTHER" id="PTHR46796">
    <property type="entry name" value="HTH-TYPE TRANSCRIPTIONAL ACTIVATOR RHAS-RELATED"/>
    <property type="match status" value="1"/>
</dbReference>
<keyword evidence="6" id="KW-1185">Reference proteome</keyword>
<dbReference type="Pfam" id="PF12833">
    <property type="entry name" value="HTH_18"/>
    <property type="match status" value="1"/>
</dbReference>
<dbReference type="PROSITE" id="PS01124">
    <property type="entry name" value="HTH_ARAC_FAMILY_2"/>
    <property type="match status" value="1"/>
</dbReference>